<dbReference type="EMBL" id="JABCLB010001328">
    <property type="protein sequence ID" value="NMU83992.1"/>
    <property type="molecule type" value="Genomic_DNA"/>
</dbReference>
<evidence type="ECO:0000313" key="2">
    <source>
        <dbReference type="Proteomes" id="UP000518904"/>
    </source>
</evidence>
<dbReference type="RefSeq" id="WP_122069549.1">
    <property type="nucleotide sequence ID" value="NZ_CP041202.1"/>
</dbReference>
<gene>
    <name evidence="1" type="ORF">HKB16_13980</name>
</gene>
<evidence type="ECO:0000313" key="1">
    <source>
        <dbReference type="EMBL" id="NMU83992.1"/>
    </source>
</evidence>
<comment type="caution">
    <text evidence="1">The sequence shown here is derived from an EMBL/GenBank/DDBJ whole genome shotgun (WGS) entry which is preliminary data.</text>
</comment>
<organism evidence="1 2">
    <name type="scientific">Vibrio parahaemolyticus</name>
    <dbReference type="NCBI Taxonomy" id="670"/>
    <lineage>
        <taxon>Bacteria</taxon>
        <taxon>Pseudomonadati</taxon>
        <taxon>Pseudomonadota</taxon>
        <taxon>Gammaproteobacteria</taxon>
        <taxon>Vibrionales</taxon>
        <taxon>Vibrionaceae</taxon>
        <taxon>Vibrio</taxon>
    </lineage>
</organism>
<dbReference type="AlphaFoldDB" id="A0A7Y0XD35"/>
<name>A0A7Y0XD35_VIBPH</name>
<proteinExistence type="predicted"/>
<accession>A0A7Y0XD35</accession>
<sequence length="65" mass="6923">MSAALSAQVVINVSLDTENNKVCYAITTNEGECSGINQLAEKLTKKVLLALPECAKPQGITKCQK</sequence>
<dbReference type="Proteomes" id="UP000518904">
    <property type="component" value="Unassembled WGS sequence"/>
</dbReference>
<reference evidence="1 2" key="1">
    <citation type="submission" date="2020-04" db="EMBL/GenBank/DDBJ databases">
        <title>Whole-genome sequencing of Vibrio spp. from China reveals different genetic environments of blaCTX-M-14 among diverse lineages.</title>
        <authorList>
            <person name="Zheng Z."/>
            <person name="Ye L."/>
            <person name="Chen S."/>
        </authorList>
    </citation>
    <scope>NUCLEOTIDE SEQUENCE [LARGE SCALE GENOMIC DNA]</scope>
    <source>
        <strain evidence="1 2">Vb0551</strain>
    </source>
</reference>
<protein>
    <submittedName>
        <fullName evidence="1">Uncharacterized protein</fullName>
    </submittedName>
</protein>